<dbReference type="GO" id="GO:0051301">
    <property type="term" value="P:cell division"/>
    <property type="evidence" value="ECO:0007669"/>
    <property type="project" value="UniProtKB-KW"/>
</dbReference>
<keyword evidence="5 9" id="KW-1133">Transmembrane helix</keyword>
<name>A0A2L2BQL3_9MICO</name>
<feature type="region of interest" description="Disordered" evidence="8">
    <location>
        <begin position="1"/>
        <end position="42"/>
    </location>
</feature>
<keyword evidence="3 11" id="KW-0132">Cell division</keyword>
<evidence type="ECO:0000259" key="10">
    <source>
        <dbReference type="PROSITE" id="PS51779"/>
    </source>
</evidence>
<dbReference type="PANTHER" id="PTHR37820">
    <property type="entry name" value="CELL DIVISION PROTEIN DIVIB"/>
    <property type="match status" value="1"/>
</dbReference>
<dbReference type="PANTHER" id="PTHR37820:SF1">
    <property type="entry name" value="CELL DIVISION PROTEIN FTSQ"/>
    <property type="match status" value="1"/>
</dbReference>
<evidence type="ECO:0000313" key="11">
    <source>
        <dbReference type="EMBL" id="AVG23951.1"/>
    </source>
</evidence>
<evidence type="ECO:0000256" key="5">
    <source>
        <dbReference type="ARBA" id="ARBA00022989"/>
    </source>
</evidence>
<dbReference type="Gene3D" id="3.10.20.310">
    <property type="entry name" value="membrane protein fhac"/>
    <property type="match status" value="1"/>
</dbReference>
<evidence type="ECO:0000256" key="6">
    <source>
        <dbReference type="ARBA" id="ARBA00023136"/>
    </source>
</evidence>
<dbReference type="InterPro" id="IPR034746">
    <property type="entry name" value="POTRA"/>
</dbReference>
<comment type="subcellular location">
    <subcellularLocation>
        <location evidence="1">Membrane</location>
    </subcellularLocation>
</comment>
<evidence type="ECO:0000313" key="12">
    <source>
        <dbReference type="Proteomes" id="UP000243077"/>
    </source>
</evidence>
<keyword evidence="12" id="KW-1185">Reference proteome</keyword>
<evidence type="ECO:0000256" key="2">
    <source>
        <dbReference type="ARBA" id="ARBA00022475"/>
    </source>
</evidence>
<dbReference type="Pfam" id="PF08478">
    <property type="entry name" value="POTRA_1"/>
    <property type="match status" value="1"/>
</dbReference>
<dbReference type="InterPro" id="IPR013685">
    <property type="entry name" value="POTRA_FtsQ_type"/>
</dbReference>
<feature type="domain" description="POTRA" evidence="10">
    <location>
        <begin position="77"/>
        <end position="145"/>
    </location>
</feature>
<gene>
    <name evidence="11" type="ORF">C3B54_11983</name>
</gene>
<organism evidence="11 12">
    <name type="scientific">Pontimonas salivibrio</name>
    <dbReference type="NCBI Taxonomy" id="1159327"/>
    <lineage>
        <taxon>Bacteria</taxon>
        <taxon>Bacillati</taxon>
        <taxon>Actinomycetota</taxon>
        <taxon>Actinomycetes</taxon>
        <taxon>Micrococcales</taxon>
        <taxon>Microbacteriaceae</taxon>
        <taxon>Pontimonas</taxon>
    </lineage>
</organism>
<dbReference type="PROSITE" id="PS51779">
    <property type="entry name" value="POTRA"/>
    <property type="match status" value="1"/>
</dbReference>
<dbReference type="AlphaFoldDB" id="A0A2L2BQL3"/>
<accession>A0A2L2BQL3</accession>
<evidence type="ECO:0000256" key="8">
    <source>
        <dbReference type="SAM" id="MobiDB-lite"/>
    </source>
</evidence>
<keyword evidence="4 9" id="KW-0812">Transmembrane</keyword>
<dbReference type="InterPro" id="IPR050487">
    <property type="entry name" value="FtsQ_DivIB"/>
</dbReference>
<evidence type="ECO:0000256" key="1">
    <source>
        <dbReference type="ARBA" id="ARBA00004370"/>
    </source>
</evidence>
<dbReference type="EMBL" id="CP026923">
    <property type="protein sequence ID" value="AVG23951.1"/>
    <property type="molecule type" value="Genomic_DNA"/>
</dbReference>
<feature type="region of interest" description="Disordered" evidence="8">
    <location>
        <begin position="275"/>
        <end position="302"/>
    </location>
</feature>
<feature type="compositionally biased region" description="Basic and acidic residues" evidence="8">
    <location>
        <begin position="23"/>
        <end position="42"/>
    </location>
</feature>
<evidence type="ECO:0000256" key="9">
    <source>
        <dbReference type="SAM" id="Phobius"/>
    </source>
</evidence>
<proteinExistence type="predicted"/>
<keyword evidence="7" id="KW-0131">Cell cycle</keyword>
<keyword evidence="2" id="KW-1003">Cell membrane</keyword>
<evidence type="ECO:0000256" key="4">
    <source>
        <dbReference type="ARBA" id="ARBA00022692"/>
    </source>
</evidence>
<dbReference type="KEGG" id="psai:C3B54_11983"/>
<dbReference type="GO" id="GO:0005886">
    <property type="term" value="C:plasma membrane"/>
    <property type="evidence" value="ECO:0007669"/>
    <property type="project" value="TreeGrafter"/>
</dbReference>
<evidence type="ECO:0000256" key="7">
    <source>
        <dbReference type="ARBA" id="ARBA00023306"/>
    </source>
</evidence>
<feature type="transmembrane region" description="Helical" evidence="9">
    <location>
        <begin position="52"/>
        <end position="71"/>
    </location>
</feature>
<evidence type="ECO:0000256" key="3">
    <source>
        <dbReference type="ARBA" id="ARBA00022618"/>
    </source>
</evidence>
<dbReference type="Proteomes" id="UP000243077">
    <property type="component" value="Chromosome"/>
</dbReference>
<sequence>MAGGAPRGTAVRKGSASTSSGTRAERQAARERKRAERREYRRFTTATRQRRLAFTAGIGGVLLIAVLTVIVTSSPLLALNTVRVLGTERLATDTVVSALEPLGGQQLARVSPADVAGLLSDLPLVQSVDTRIELPSTLVVSVVERTPIGVVRSPGGFAVVDRAAVVLFESEVLPVEFPLICVPARPESRGFQAIGEALAVIPSDVLSRIDRVSASSADTVAFTLRDSPHRVLWGSSELSREKARVLPAALRAAGEFGPQLIDLSTPDTVVIRDIESPFPTPTPLEEPVEGSDTVTPGEVPAG</sequence>
<protein>
    <submittedName>
        <fullName evidence="11">Cell division protein FtsQ</fullName>
    </submittedName>
</protein>
<keyword evidence="6 9" id="KW-0472">Membrane</keyword>
<reference evidence="11 12" key="1">
    <citation type="submission" date="2018-02" db="EMBL/GenBank/DDBJ databases">
        <title>Complete genome of the streamlined marine actinobacterium Pontimonas salivibrio CL-TW6 adapted to coastal planktonic lifestype.</title>
        <authorList>
            <person name="Cho B.C."/>
            <person name="Hardies S.C."/>
            <person name="Jang G.I."/>
            <person name="Hwang C.Y."/>
        </authorList>
    </citation>
    <scope>NUCLEOTIDE SEQUENCE [LARGE SCALE GENOMIC DNA]</scope>
    <source>
        <strain evidence="11 12">CL-TW6</strain>
    </source>
</reference>